<evidence type="ECO:0000256" key="2">
    <source>
        <dbReference type="ARBA" id="ARBA00022737"/>
    </source>
</evidence>
<evidence type="ECO:0000256" key="1">
    <source>
        <dbReference type="ARBA" id="ARBA00022614"/>
    </source>
</evidence>
<sequence length="451" mass="51364">MYDMRTASDWKWRKEMNKVKIIGEGLESLPDELRYVSWPGYPLKSLPLKPEHLVDLEMLFSKLQHLWKDTKFPDVSGAITHLHLAGTAIEKVPYSAIESLSKIVNLDISSNTMLRNLPSMRHLTSLKFLFLNGCSNITEFPDVSEKIVTLCLRETGIEEVPSFVERLANLHTLTLRHCKRLKKVSSRIFQLRLGGGRLDLSGCSKLENFVEVMLPSSMTRELSMRYCKNLNLESLCNLTRLSELDLSGCPGVEKKLDNMSPSGLCSLRSLDLSECNMEGRDSYCFPGSEIPEWLIYQNQGSSIEIDLPPHWYSNKFVGFVVCIVASCESRNHIGHSYVRCQCKIKDSDCDGQDITFNFPKTVIIEQPKSDHVFIKSIMPGSVLLDRKSDGSRLKMTSRRSETKNPFWQKARFRFSTSEEEEEDYHSESDSCCKVKKCGINLVYSRTGRPSA</sequence>
<keyword evidence="1" id="KW-0433">Leucine-rich repeat</keyword>
<accession>A0AA39VN42</accession>
<gene>
    <name evidence="4" type="ORF">LWI29_014352</name>
</gene>
<dbReference type="GO" id="GO:0006952">
    <property type="term" value="P:defense response"/>
    <property type="evidence" value="ECO:0007669"/>
    <property type="project" value="InterPro"/>
</dbReference>
<dbReference type="InterPro" id="IPR032675">
    <property type="entry name" value="LRR_dom_sf"/>
</dbReference>
<proteinExistence type="predicted"/>
<dbReference type="SUPFAM" id="SSF52058">
    <property type="entry name" value="L domain-like"/>
    <property type="match status" value="1"/>
</dbReference>
<evidence type="ECO:0000313" key="4">
    <source>
        <dbReference type="EMBL" id="KAK0586915.1"/>
    </source>
</evidence>
<dbReference type="InterPro" id="IPR044974">
    <property type="entry name" value="Disease_R_plants"/>
</dbReference>
<evidence type="ECO:0000259" key="3">
    <source>
        <dbReference type="Pfam" id="PF20160"/>
    </source>
</evidence>
<reference evidence="4" key="2">
    <citation type="submission" date="2023-06" db="EMBL/GenBank/DDBJ databases">
        <authorList>
            <person name="Swenson N.G."/>
            <person name="Wegrzyn J.L."/>
            <person name="Mcevoy S.L."/>
        </authorList>
    </citation>
    <scope>NUCLEOTIDE SEQUENCE</scope>
    <source>
        <strain evidence="4">NS2018</strain>
        <tissue evidence="4">Leaf</tissue>
    </source>
</reference>
<dbReference type="InterPro" id="IPR045344">
    <property type="entry name" value="C-JID"/>
</dbReference>
<reference evidence="4" key="1">
    <citation type="journal article" date="2022" name="Plant J.">
        <title>Strategies of tolerance reflected in two North American maple genomes.</title>
        <authorList>
            <person name="McEvoy S.L."/>
            <person name="Sezen U.U."/>
            <person name="Trouern-Trend A."/>
            <person name="McMahon S.M."/>
            <person name="Schaberg P.G."/>
            <person name="Yang J."/>
            <person name="Wegrzyn J.L."/>
            <person name="Swenson N.G."/>
        </authorList>
    </citation>
    <scope>NUCLEOTIDE SEQUENCE</scope>
    <source>
        <strain evidence="4">NS2018</strain>
    </source>
</reference>
<keyword evidence="2" id="KW-0677">Repeat</keyword>
<dbReference type="PANTHER" id="PTHR11017">
    <property type="entry name" value="LEUCINE-RICH REPEAT-CONTAINING PROTEIN"/>
    <property type="match status" value="1"/>
</dbReference>
<keyword evidence="5" id="KW-1185">Reference proteome</keyword>
<comment type="caution">
    <text evidence="4">The sequence shown here is derived from an EMBL/GenBank/DDBJ whole genome shotgun (WGS) entry which is preliminary data.</text>
</comment>
<dbReference type="Gene3D" id="3.80.10.10">
    <property type="entry name" value="Ribonuclease Inhibitor"/>
    <property type="match status" value="2"/>
</dbReference>
<dbReference type="PANTHER" id="PTHR11017:SF479">
    <property type="entry name" value="DISEASE RESISTANCE PROTEIN (TIR-NBS-LRR CLASS) FAMILY"/>
    <property type="match status" value="1"/>
</dbReference>
<name>A0AA39VN42_ACESA</name>
<feature type="domain" description="C-JID" evidence="3">
    <location>
        <begin position="285"/>
        <end position="445"/>
    </location>
</feature>
<organism evidence="4 5">
    <name type="scientific">Acer saccharum</name>
    <name type="common">Sugar maple</name>
    <dbReference type="NCBI Taxonomy" id="4024"/>
    <lineage>
        <taxon>Eukaryota</taxon>
        <taxon>Viridiplantae</taxon>
        <taxon>Streptophyta</taxon>
        <taxon>Embryophyta</taxon>
        <taxon>Tracheophyta</taxon>
        <taxon>Spermatophyta</taxon>
        <taxon>Magnoliopsida</taxon>
        <taxon>eudicotyledons</taxon>
        <taxon>Gunneridae</taxon>
        <taxon>Pentapetalae</taxon>
        <taxon>rosids</taxon>
        <taxon>malvids</taxon>
        <taxon>Sapindales</taxon>
        <taxon>Sapindaceae</taxon>
        <taxon>Hippocastanoideae</taxon>
        <taxon>Acereae</taxon>
        <taxon>Acer</taxon>
    </lineage>
</organism>
<protein>
    <recommendedName>
        <fullName evidence="3">C-JID domain-containing protein</fullName>
    </recommendedName>
</protein>
<dbReference type="Pfam" id="PF20160">
    <property type="entry name" value="C-JID"/>
    <property type="match status" value="1"/>
</dbReference>
<dbReference type="Proteomes" id="UP001168877">
    <property type="component" value="Unassembled WGS sequence"/>
</dbReference>
<dbReference type="EMBL" id="JAUESC010000382">
    <property type="protein sequence ID" value="KAK0586915.1"/>
    <property type="molecule type" value="Genomic_DNA"/>
</dbReference>
<evidence type="ECO:0000313" key="5">
    <source>
        <dbReference type="Proteomes" id="UP001168877"/>
    </source>
</evidence>
<dbReference type="AlphaFoldDB" id="A0AA39VN42"/>